<proteinExistence type="predicted"/>
<gene>
    <name evidence="2" type="ORF">CARN7_1954</name>
</gene>
<evidence type="ECO:0000256" key="1">
    <source>
        <dbReference type="SAM" id="Phobius"/>
    </source>
</evidence>
<evidence type="ECO:0000313" key="2">
    <source>
        <dbReference type="EMBL" id="CBI11142.1"/>
    </source>
</evidence>
<name>E6QV69_9ZZZZ</name>
<dbReference type="Pfam" id="PF16137">
    <property type="entry name" value="DUF4845"/>
    <property type="match status" value="1"/>
</dbReference>
<dbReference type="InterPro" id="IPR032314">
    <property type="entry name" value="DUF4845"/>
</dbReference>
<accession>E6QV69</accession>
<feature type="transmembrane region" description="Helical" evidence="1">
    <location>
        <begin position="12"/>
        <end position="35"/>
    </location>
</feature>
<reference evidence="2" key="1">
    <citation type="submission" date="2009-10" db="EMBL/GenBank/DDBJ databases">
        <title>Diversity of trophic interactions inside an arsenic-rich microbial ecosystem.</title>
        <authorList>
            <person name="Bertin P.N."/>
            <person name="Heinrich-Salmeron A."/>
            <person name="Pelletier E."/>
            <person name="Goulhen-Chollet F."/>
            <person name="Arsene-Ploetze F."/>
            <person name="Gallien S."/>
            <person name="Calteau A."/>
            <person name="Vallenet D."/>
            <person name="Casiot C."/>
            <person name="Chane-Woon-Ming B."/>
            <person name="Giloteaux L."/>
            <person name="Barakat M."/>
            <person name="Bonnefoy V."/>
            <person name="Bruneel O."/>
            <person name="Chandler M."/>
            <person name="Cleiss J."/>
            <person name="Duran R."/>
            <person name="Elbaz-Poulichet F."/>
            <person name="Fonknechten N."/>
            <person name="Lauga B."/>
            <person name="Mornico D."/>
            <person name="Ortet P."/>
            <person name="Schaeffer C."/>
            <person name="Siguier P."/>
            <person name="Alexander Thil Smith A."/>
            <person name="Van Dorsselaer A."/>
            <person name="Weissenbach J."/>
            <person name="Medigue C."/>
            <person name="Le Paslier D."/>
        </authorList>
    </citation>
    <scope>NUCLEOTIDE SEQUENCE</scope>
</reference>
<organism evidence="2">
    <name type="scientific">mine drainage metagenome</name>
    <dbReference type="NCBI Taxonomy" id="410659"/>
    <lineage>
        <taxon>unclassified sequences</taxon>
        <taxon>metagenomes</taxon>
        <taxon>ecological metagenomes</taxon>
    </lineage>
</organism>
<keyword evidence="1 2" id="KW-0812">Transmembrane</keyword>
<keyword evidence="1" id="KW-0472">Membrane</keyword>
<sequence length="127" mass="14055">MHTTQRGLGLLNFILFSVAAVFIVTTAMKVIPAYLDDWEIQRAFTAIVTDPSLRNAAESQIRDAFVQRSKMDNITSISPDEIKIDQTDNQLVLSAHYHVEKSIIGNFGFYINFTPSASSGLSSKDGN</sequence>
<comment type="caution">
    <text evidence="2">The sequence shown here is derived from an EMBL/GenBank/DDBJ whole genome shotgun (WGS) entry which is preliminary data.</text>
</comment>
<protein>
    <submittedName>
        <fullName evidence="2">Putative transmembrane protein</fullName>
    </submittedName>
</protein>
<dbReference type="AlphaFoldDB" id="E6QV69"/>
<keyword evidence="1" id="KW-1133">Transmembrane helix</keyword>
<dbReference type="EMBL" id="CABR01000124">
    <property type="protein sequence ID" value="CBI11142.1"/>
    <property type="molecule type" value="Genomic_DNA"/>
</dbReference>